<protein>
    <recommendedName>
        <fullName evidence="1">Integrase core domain-containing protein</fullName>
    </recommendedName>
</protein>
<dbReference type="AlphaFoldDB" id="A0AAD7G0V4"/>
<evidence type="ECO:0000259" key="1">
    <source>
        <dbReference type="Pfam" id="PF24764"/>
    </source>
</evidence>
<dbReference type="InterPro" id="IPR058913">
    <property type="entry name" value="Integrase_dom_put"/>
</dbReference>
<gene>
    <name evidence="2" type="ORF">B0H17DRAFT_1100071</name>
</gene>
<feature type="domain" description="Integrase core" evidence="1">
    <location>
        <begin position="1"/>
        <end position="131"/>
    </location>
</feature>
<keyword evidence="3" id="KW-1185">Reference proteome</keyword>
<dbReference type="PANTHER" id="PTHR46791:SF5">
    <property type="entry name" value="CLR5 DOMAIN-CONTAINING PROTEIN-RELATED"/>
    <property type="match status" value="1"/>
</dbReference>
<proteinExistence type="predicted"/>
<sequence>MRASANNRADTVLQQYGAPSRVRVSVWMIKYRGPNRGSFLWGPSSRNTRSERLWVEIGTQFVRPWRGFFTRLERLHRLDPTDPHHLWLLHKLFLGDINKDCDEFCTLWNHHPILGKGHHQTPVDMRLVGELKYGKYADNFDEIHPDVPDRYGDAANIDEAIASDQGHNIRHDAIDVSKHKCPFKGDEAAHIFSCALVELKALEIIPQQLGVSPGEWDEDGYPETELVKVGRKEVEITLPFVVWWPRAVAWAQGLELMTKIRAVENGDIVLPP</sequence>
<evidence type="ECO:0000313" key="2">
    <source>
        <dbReference type="EMBL" id="KAJ7654249.1"/>
    </source>
</evidence>
<organism evidence="2 3">
    <name type="scientific">Mycena rosella</name>
    <name type="common">Pink bonnet</name>
    <name type="synonym">Agaricus rosellus</name>
    <dbReference type="NCBI Taxonomy" id="1033263"/>
    <lineage>
        <taxon>Eukaryota</taxon>
        <taxon>Fungi</taxon>
        <taxon>Dikarya</taxon>
        <taxon>Basidiomycota</taxon>
        <taxon>Agaricomycotina</taxon>
        <taxon>Agaricomycetes</taxon>
        <taxon>Agaricomycetidae</taxon>
        <taxon>Agaricales</taxon>
        <taxon>Marasmiineae</taxon>
        <taxon>Mycenaceae</taxon>
        <taxon>Mycena</taxon>
    </lineage>
</organism>
<evidence type="ECO:0000313" key="3">
    <source>
        <dbReference type="Proteomes" id="UP001221757"/>
    </source>
</evidence>
<dbReference type="PANTHER" id="PTHR46791">
    <property type="entry name" value="EXPRESSED PROTEIN"/>
    <property type="match status" value="1"/>
</dbReference>
<name>A0AAD7G0V4_MYCRO</name>
<dbReference type="Pfam" id="PF24764">
    <property type="entry name" value="rva_4"/>
    <property type="match status" value="1"/>
</dbReference>
<accession>A0AAD7G0V4</accession>
<dbReference type="Proteomes" id="UP001221757">
    <property type="component" value="Unassembled WGS sequence"/>
</dbReference>
<reference evidence="2" key="1">
    <citation type="submission" date="2023-03" db="EMBL/GenBank/DDBJ databases">
        <title>Massive genome expansion in bonnet fungi (Mycena s.s.) driven by repeated elements and novel gene families across ecological guilds.</title>
        <authorList>
            <consortium name="Lawrence Berkeley National Laboratory"/>
            <person name="Harder C.B."/>
            <person name="Miyauchi S."/>
            <person name="Viragh M."/>
            <person name="Kuo A."/>
            <person name="Thoen E."/>
            <person name="Andreopoulos B."/>
            <person name="Lu D."/>
            <person name="Skrede I."/>
            <person name="Drula E."/>
            <person name="Henrissat B."/>
            <person name="Morin E."/>
            <person name="Kohler A."/>
            <person name="Barry K."/>
            <person name="LaButti K."/>
            <person name="Morin E."/>
            <person name="Salamov A."/>
            <person name="Lipzen A."/>
            <person name="Mereny Z."/>
            <person name="Hegedus B."/>
            <person name="Baldrian P."/>
            <person name="Stursova M."/>
            <person name="Weitz H."/>
            <person name="Taylor A."/>
            <person name="Grigoriev I.V."/>
            <person name="Nagy L.G."/>
            <person name="Martin F."/>
            <person name="Kauserud H."/>
        </authorList>
    </citation>
    <scope>NUCLEOTIDE SEQUENCE</scope>
    <source>
        <strain evidence="2">CBHHK067</strain>
    </source>
</reference>
<dbReference type="EMBL" id="JARKIE010000324">
    <property type="protein sequence ID" value="KAJ7654249.1"/>
    <property type="molecule type" value="Genomic_DNA"/>
</dbReference>
<comment type="caution">
    <text evidence="2">The sequence shown here is derived from an EMBL/GenBank/DDBJ whole genome shotgun (WGS) entry which is preliminary data.</text>
</comment>